<dbReference type="GO" id="GO:0005634">
    <property type="term" value="C:nucleus"/>
    <property type="evidence" value="ECO:0007669"/>
    <property type="project" value="TreeGrafter"/>
</dbReference>
<gene>
    <name evidence="4" type="ORF">GCK72_019828</name>
</gene>
<reference evidence="4 5" key="1">
    <citation type="submission" date="2019-12" db="EMBL/GenBank/DDBJ databases">
        <title>Chromosome-level assembly of the Caenorhabditis remanei genome.</title>
        <authorList>
            <person name="Teterina A.A."/>
            <person name="Willis J.H."/>
            <person name="Phillips P.C."/>
        </authorList>
    </citation>
    <scope>NUCLEOTIDE SEQUENCE [LARGE SCALE GENOMIC DNA]</scope>
    <source>
        <strain evidence="4 5">PX506</strain>
        <tissue evidence="4">Whole organism</tissue>
    </source>
</reference>
<dbReference type="PROSITE" id="PS50102">
    <property type="entry name" value="RRM"/>
    <property type="match status" value="1"/>
</dbReference>
<dbReference type="GeneID" id="9819479"/>
<dbReference type="InterPro" id="IPR035979">
    <property type="entry name" value="RBD_domain_sf"/>
</dbReference>
<dbReference type="CDD" id="cd19757">
    <property type="entry name" value="Bbox1"/>
    <property type="match status" value="1"/>
</dbReference>
<accession>A0A6A5GFL0</accession>
<dbReference type="GO" id="GO:0043005">
    <property type="term" value="C:neuron projection"/>
    <property type="evidence" value="ECO:0007669"/>
    <property type="project" value="TreeGrafter"/>
</dbReference>
<feature type="domain" description="RRM" evidence="3">
    <location>
        <begin position="322"/>
        <end position="396"/>
    </location>
</feature>
<dbReference type="KEGG" id="crq:GCK72_019828"/>
<evidence type="ECO:0000313" key="4">
    <source>
        <dbReference type="EMBL" id="KAF1753272.1"/>
    </source>
</evidence>
<dbReference type="InterPro" id="IPR034819">
    <property type="entry name" value="CPEB"/>
</dbReference>
<feature type="compositionally biased region" description="Polar residues" evidence="2">
    <location>
        <begin position="27"/>
        <end position="38"/>
    </location>
</feature>
<sequence length="597" mass="68068">MIPTHHYDKGKRDWTISQSVHHPHHYPSNQESQSSFPVYSQPKHHCPIHSVPPFGSLNRFDFLSSFADEKNAFSSEIYDDERSRFSTESSSQVDNARLLFENFVLSGYGADFDGLLSPPATISSTQTTLFGRNSAPPYETRYPPSPSSSVFSDRPRGLFDTNFNFNQFPNREYSSANGHYRKCEPMYTAEDVHSVVKNRRTGNEPRLVSNKVFVGGISHSTNRKNINTFFGQFGTVFVDWPVKHKNNGRGESVLSSYSYLFLVYSDEQSVINLMNACKNAGNDFFVSVPGCEELIQIRPWFIKNAFYIVPKAENTRCIDVHRTVFVGGLPRIVTAEEIAILFEEFGKVLLVTIDIDQDYAYPKGAARVVFERDTAFNRALEKKFLKFENIDSSKTIVEIKPYVVEDVGCDQCGGLWFNPFIDVYDQLSSSIKDKKQQEDLLSKIDACHQKSEIPTEHNVCHEKENDENDVVTGAQKFLAMTKSFGLDKQKTVTIDGVEYPIGPALWSRFLPPPSFEVENDSVQMSTDQKVRSFLRMKRANVYSNKSSYCQDRPCRQYYCPSCSNKLHSGPNQHNLTPAGRPERRPRKDKDMYLVTPR</sequence>
<dbReference type="CTD" id="9819479"/>
<dbReference type="EMBL" id="WUAV01000005">
    <property type="protein sequence ID" value="KAF1753272.1"/>
    <property type="molecule type" value="Genomic_DNA"/>
</dbReference>
<dbReference type="GO" id="GO:2000766">
    <property type="term" value="P:negative regulation of cytoplasmic translation"/>
    <property type="evidence" value="ECO:0007669"/>
    <property type="project" value="TreeGrafter"/>
</dbReference>
<dbReference type="RefSeq" id="XP_003116179.2">
    <property type="nucleotide sequence ID" value="XM_003116131.2"/>
</dbReference>
<feature type="region of interest" description="Disordered" evidence="2">
    <location>
        <begin position="568"/>
        <end position="597"/>
    </location>
</feature>
<dbReference type="SMART" id="SM00360">
    <property type="entry name" value="RRM"/>
    <property type="match status" value="2"/>
</dbReference>
<protein>
    <recommendedName>
        <fullName evidence="3">RRM domain-containing protein</fullName>
    </recommendedName>
</protein>
<dbReference type="Pfam" id="PF16367">
    <property type="entry name" value="RRM_7"/>
    <property type="match status" value="1"/>
</dbReference>
<dbReference type="GO" id="GO:0005737">
    <property type="term" value="C:cytoplasm"/>
    <property type="evidence" value="ECO:0007669"/>
    <property type="project" value="TreeGrafter"/>
</dbReference>
<dbReference type="GO" id="GO:0003730">
    <property type="term" value="F:mRNA 3'-UTR binding"/>
    <property type="evidence" value="ECO:0007669"/>
    <property type="project" value="InterPro"/>
</dbReference>
<dbReference type="PANTHER" id="PTHR12566:SF6">
    <property type="entry name" value="FOG-1 PROTEIN"/>
    <property type="match status" value="1"/>
</dbReference>
<dbReference type="GO" id="GO:0000900">
    <property type="term" value="F:mRNA regulatory element binding translation repressor activity"/>
    <property type="evidence" value="ECO:0007669"/>
    <property type="project" value="TreeGrafter"/>
</dbReference>
<feature type="compositionally biased region" description="Basic and acidic residues" evidence="2">
    <location>
        <begin position="580"/>
        <end position="591"/>
    </location>
</feature>
<dbReference type="SUPFAM" id="SSF54928">
    <property type="entry name" value="RNA-binding domain, RBD"/>
    <property type="match status" value="1"/>
</dbReference>
<name>A0A6A5GFL0_CAERE</name>
<evidence type="ECO:0000256" key="2">
    <source>
        <dbReference type="SAM" id="MobiDB-lite"/>
    </source>
</evidence>
<evidence type="ECO:0000313" key="5">
    <source>
        <dbReference type="Proteomes" id="UP000483820"/>
    </source>
</evidence>
<evidence type="ECO:0000259" key="3">
    <source>
        <dbReference type="PROSITE" id="PS50102"/>
    </source>
</evidence>
<dbReference type="PANTHER" id="PTHR12566">
    <property type="entry name" value="CYTOPLASMIC POLYADENYLATION ELEMENT BINDING PROTEIN CPEB"/>
    <property type="match status" value="1"/>
</dbReference>
<dbReference type="InterPro" id="IPR012677">
    <property type="entry name" value="Nucleotide-bd_a/b_plait_sf"/>
</dbReference>
<dbReference type="GO" id="GO:0043022">
    <property type="term" value="F:ribosome binding"/>
    <property type="evidence" value="ECO:0007669"/>
    <property type="project" value="TreeGrafter"/>
</dbReference>
<organism evidence="4 5">
    <name type="scientific">Caenorhabditis remanei</name>
    <name type="common">Caenorhabditis vulgaris</name>
    <dbReference type="NCBI Taxonomy" id="31234"/>
    <lineage>
        <taxon>Eukaryota</taxon>
        <taxon>Metazoa</taxon>
        <taxon>Ecdysozoa</taxon>
        <taxon>Nematoda</taxon>
        <taxon>Chromadorea</taxon>
        <taxon>Rhabditida</taxon>
        <taxon>Rhabditina</taxon>
        <taxon>Rhabditomorpha</taxon>
        <taxon>Rhabditoidea</taxon>
        <taxon>Rhabditidae</taxon>
        <taxon>Peloderinae</taxon>
        <taxon>Caenorhabditis</taxon>
    </lineage>
</organism>
<proteinExistence type="predicted"/>
<evidence type="ECO:0000256" key="1">
    <source>
        <dbReference type="PROSITE-ProRule" id="PRU00176"/>
    </source>
</evidence>
<feature type="region of interest" description="Disordered" evidence="2">
    <location>
        <begin position="20"/>
        <end position="40"/>
    </location>
</feature>
<dbReference type="Pfam" id="PF00076">
    <property type="entry name" value="RRM_1"/>
    <property type="match status" value="1"/>
</dbReference>
<keyword evidence="1" id="KW-0694">RNA-binding</keyword>
<dbReference type="GO" id="GO:0045202">
    <property type="term" value="C:synapse"/>
    <property type="evidence" value="ECO:0007669"/>
    <property type="project" value="TreeGrafter"/>
</dbReference>
<comment type="caution">
    <text evidence="4">The sequence shown here is derived from an EMBL/GenBank/DDBJ whole genome shotgun (WGS) entry which is preliminary data.</text>
</comment>
<dbReference type="AlphaFoldDB" id="A0A6A5GFL0"/>
<dbReference type="InterPro" id="IPR000504">
    <property type="entry name" value="RRM_dom"/>
</dbReference>
<dbReference type="Proteomes" id="UP000483820">
    <property type="component" value="Chromosome V"/>
</dbReference>
<dbReference type="Gene3D" id="3.30.70.330">
    <property type="match status" value="2"/>
</dbReference>
<dbReference type="GO" id="GO:0008135">
    <property type="term" value="F:translation factor activity, RNA binding"/>
    <property type="evidence" value="ECO:0007669"/>
    <property type="project" value="TreeGrafter"/>
</dbReference>